<name>A0ABV6DLY9_9BACL</name>
<accession>A0ABV6DLY9</accession>
<evidence type="ECO:0000313" key="1">
    <source>
        <dbReference type="EMBL" id="MFC0213662.1"/>
    </source>
</evidence>
<sequence>MMSNRKGLMMMERFKSLSDDALVTAFCTAVVRNLEQEFIDMLYKEICLRGISYGAVKECGSDSRFPPSVQDK</sequence>
<dbReference type="RefSeq" id="WP_377470982.1">
    <property type="nucleotide sequence ID" value="NZ_JBHLWN010000060.1"/>
</dbReference>
<keyword evidence="2" id="KW-1185">Reference proteome</keyword>
<evidence type="ECO:0000313" key="2">
    <source>
        <dbReference type="Proteomes" id="UP001589776"/>
    </source>
</evidence>
<dbReference type="InterPro" id="IPR015064">
    <property type="entry name" value="Sda"/>
</dbReference>
<dbReference type="EMBL" id="JBHLWN010000060">
    <property type="protein sequence ID" value="MFC0213662.1"/>
    <property type="molecule type" value="Genomic_DNA"/>
</dbReference>
<dbReference type="GO" id="GO:0004860">
    <property type="term" value="F:protein kinase inhibitor activity"/>
    <property type="evidence" value="ECO:0007669"/>
    <property type="project" value="UniProtKB-KW"/>
</dbReference>
<dbReference type="Gene3D" id="1.10.287.1100">
    <property type="entry name" value="Sporulation inhibitor A"/>
    <property type="match status" value="1"/>
</dbReference>
<dbReference type="SUPFAM" id="SSF100985">
    <property type="entry name" value="Sporulation inhibitor Sda"/>
    <property type="match status" value="1"/>
</dbReference>
<protein>
    <submittedName>
        <fullName evidence="1">Sporulation histidine kinase inhibitor Sda</fullName>
    </submittedName>
</protein>
<dbReference type="InterPro" id="IPR036916">
    <property type="entry name" value="Sda_sf"/>
</dbReference>
<dbReference type="Pfam" id="PF08970">
    <property type="entry name" value="Sda"/>
    <property type="match status" value="1"/>
</dbReference>
<organism evidence="1 2">
    <name type="scientific">Paenibacillus chartarius</name>
    <dbReference type="NCBI Taxonomy" id="747481"/>
    <lineage>
        <taxon>Bacteria</taxon>
        <taxon>Bacillati</taxon>
        <taxon>Bacillota</taxon>
        <taxon>Bacilli</taxon>
        <taxon>Bacillales</taxon>
        <taxon>Paenibacillaceae</taxon>
        <taxon>Paenibacillus</taxon>
    </lineage>
</organism>
<proteinExistence type="predicted"/>
<gene>
    <name evidence="1" type="primary">sda</name>
    <name evidence="1" type="ORF">ACFFK0_14555</name>
</gene>
<comment type="caution">
    <text evidence="1">The sequence shown here is derived from an EMBL/GenBank/DDBJ whole genome shotgun (WGS) entry which is preliminary data.</text>
</comment>
<reference evidence="1 2" key="1">
    <citation type="submission" date="2024-09" db="EMBL/GenBank/DDBJ databases">
        <authorList>
            <person name="Sun Q."/>
            <person name="Mori K."/>
        </authorList>
    </citation>
    <scope>NUCLEOTIDE SEQUENCE [LARGE SCALE GENOMIC DNA]</scope>
    <source>
        <strain evidence="1 2">CCM 7759</strain>
    </source>
</reference>
<keyword evidence="1" id="KW-0649">Protein kinase inhibitor</keyword>
<dbReference type="Proteomes" id="UP001589776">
    <property type="component" value="Unassembled WGS sequence"/>
</dbReference>